<sequence>MANKNLNKKNENAEEIVSLMRYTTLGELIKMIRLGGIPLYNTERWEDRCDAAFVERGVREMNKPKTVERYGVMCFMGQTRKEKEEEKKEEEKEKEADDKIQYSYSPSETIHHWKCYANGKERAGEGVGIKIGFNPCALLNEFLQKNYDDKNSLTKDLEKSDVLSKKGRIFGKMKYGTISEIQERLKEGKSENFFFTKRNAFKDEREYRLVQYKEEAEPICEHCQNWMRVLGISGFIPVDDWEKWIDRIVFSPFSDKELIEKLRQESETKEKFGLTSEEAKTFQQLISSNGKKSYRSGILDNKRLLNLASNKSKNKENKKKGKSK</sequence>
<protein>
    <recommendedName>
        <fullName evidence="3">DUF2971 domain-containing protein</fullName>
    </recommendedName>
</protein>
<evidence type="ECO:0000313" key="2">
    <source>
        <dbReference type="Proteomes" id="UP000184275"/>
    </source>
</evidence>
<accession>A0A1M6SEW4</accession>
<evidence type="ECO:0000313" key="1">
    <source>
        <dbReference type="EMBL" id="SHK43225.1"/>
    </source>
</evidence>
<gene>
    <name evidence="1" type="ORF">SAMN05720469_10635</name>
</gene>
<dbReference type="EMBL" id="FRAW01000006">
    <property type="protein sequence ID" value="SHK43225.1"/>
    <property type="molecule type" value="Genomic_DNA"/>
</dbReference>
<dbReference type="AlphaFoldDB" id="A0A1M6SEW4"/>
<name>A0A1M6SEW4_9BACT</name>
<dbReference type="RefSeq" id="WP_073303036.1">
    <property type="nucleotide sequence ID" value="NZ_FRAW01000006.1"/>
</dbReference>
<dbReference type="Proteomes" id="UP000184275">
    <property type="component" value="Unassembled WGS sequence"/>
</dbReference>
<proteinExistence type="predicted"/>
<evidence type="ECO:0008006" key="3">
    <source>
        <dbReference type="Google" id="ProtNLM"/>
    </source>
</evidence>
<keyword evidence="2" id="KW-1185">Reference proteome</keyword>
<reference evidence="2" key="1">
    <citation type="submission" date="2016-11" db="EMBL/GenBank/DDBJ databases">
        <authorList>
            <person name="Varghese N."/>
            <person name="Submissions S."/>
        </authorList>
    </citation>
    <scope>NUCLEOTIDE SEQUENCE [LARGE SCALE GENOMIC DNA]</scope>
    <source>
        <strain evidence="2">UWOS</strain>
    </source>
</reference>
<organism evidence="1 2">
    <name type="scientific">Fibrobacter intestinalis</name>
    <dbReference type="NCBI Taxonomy" id="28122"/>
    <lineage>
        <taxon>Bacteria</taxon>
        <taxon>Pseudomonadati</taxon>
        <taxon>Fibrobacterota</taxon>
        <taxon>Fibrobacteria</taxon>
        <taxon>Fibrobacterales</taxon>
        <taxon>Fibrobacteraceae</taxon>
        <taxon>Fibrobacter</taxon>
    </lineage>
</organism>